<reference evidence="2" key="1">
    <citation type="submission" date="2022-11" db="EMBL/GenBank/DDBJ databases">
        <title>Centuries of genome instability and evolution in soft-shell clam transmissible cancer (bioRxiv).</title>
        <authorList>
            <person name="Hart S.F.M."/>
            <person name="Yonemitsu M.A."/>
            <person name="Giersch R.M."/>
            <person name="Beal B.F."/>
            <person name="Arriagada G."/>
            <person name="Davis B.W."/>
            <person name="Ostrander E.A."/>
            <person name="Goff S.P."/>
            <person name="Metzger M.J."/>
        </authorList>
    </citation>
    <scope>NUCLEOTIDE SEQUENCE</scope>
    <source>
        <strain evidence="2">MELC-2E11</strain>
        <tissue evidence="2">Siphon/mantle</tissue>
    </source>
</reference>
<evidence type="ECO:0000313" key="2">
    <source>
        <dbReference type="EMBL" id="WAR31639.1"/>
    </source>
</evidence>
<organism evidence="2 3">
    <name type="scientific">Mya arenaria</name>
    <name type="common">Soft-shell clam</name>
    <dbReference type="NCBI Taxonomy" id="6604"/>
    <lineage>
        <taxon>Eukaryota</taxon>
        <taxon>Metazoa</taxon>
        <taxon>Spiralia</taxon>
        <taxon>Lophotrochozoa</taxon>
        <taxon>Mollusca</taxon>
        <taxon>Bivalvia</taxon>
        <taxon>Autobranchia</taxon>
        <taxon>Heteroconchia</taxon>
        <taxon>Euheterodonta</taxon>
        <taxon>Imparidentia</taxon>
        <taxon>Neoheterodontei</taxon>
        <taxon>Myida</taxon>
        <taxon>Myoidea</taxon>
        <taxon>Myidae</taxon>
        <taxon>Mya</taxon>
    </lineage>
</organism>
<sequence length="236" mass="26283">MSTSDPAVTETKSKADDKKSKPVPKAMFPNSDPDKYNPDGSLRTVHQMPEFDQRWEQAEKARYIRTRNLPERDRELSNEATPCQLSHAELTVLSRQHLANCPMQNLQYSPGNTLPTVPCSTYSTLQATPCQLSHAELTVLSRQHLANCPMQNLQYSPGNTLPTVPCSTYSTLQATSCQLSHAELTVLSRQHLANCPMQYLQYSPGNILPTVPCSTYSTLQATSCQLSHAVLTVLYR</sequence>
<keyword evidence="3" id="KW-1185">Reference proteome</keyword>
<feature type="compositionally biased region" description="Basic and acidic residues" evidence="1">
    <location>
        <begin position="11"/>
        <end position="20"/>
    </location>
</feature>
<gene>
    <name evidence="2" type="ORF">MAR_034181</name>
</gene>
<name>A0ABY7GDQ9_MYAAR</name>
<feature type="region of interest" description="Disordered" evidence="1">
    <location>
        <begin position="1"/>
        <end position="43"/>
    </location>
</feature>
<dbReference type="InterPro" id="IPR031525">
    <property type="entry name" value="CC190"/>
</dbReference>
<evidence type="ECO:0000256" key="1">
    <source>
        <dbReference type="SAM" id="MobiDB-lite"/>
    </source>
</evidence>
<dbReference type="PANTHER" id="PTHR36871">
    <property type="entry name" value="COILED-COIL DOMAIN-CONTAINING PROTEIN 190"/>
    <property type="match status" value="1"/>
</dbReference>
<dbReference type="PANTHER" id="PTHR36871:SF1">
    <property type="entry name" value="COILED-COIL DOMAIN-CONTAINING PROTEIN 190"/>
    <property type="match status" value="1"/>
</dbReference>
<proteinExistence type="predicted"/>
<dbReference type="EMBL" id="CP111028">
    <property type="protein sequence ID" value="WAR31639.1"/>
    <property type="molecule type" value="Genomic_DNA"/>
</dbReference>
<evidence type="ECO:0000313" key="3">
    <source>
        <dbReference type="Proteomes" id="UP001164746"/>
    </source>
</evidence>
<protein>
    <submittedName>
        <fullName evidence="2">Uncharacterized protein</fullName>
    </submittedName>
</protein>
<accession>A0ABY7GDQ9</accession>
<dbReference type="Proteomes" id="UP001164746">
    <property type="component" value="Chromosome 17"/>
</dbReference>